<keyword evidence="8" id="KW-1185">Reference proteome</keyword>
<dbReference type="SUPFAM" id="SSF53706">
    <property type="entry name" value="Formate dehydrogenase/DMSO reductase, domains 1-3"/>
    <property type="match status" value="1"/>
</dbReference>
<dbReference type="InterPro" id="IPR006657">
    <property type="entry name" value="MoPterin_dinucl-bd_dom"/>
</dbReference>
<dbReference type="GO" id="GO:0051539">
    <property type="term" value="F:4 iron, 4 sulfur cluster binding"/>
    <property type="evidence" value="ECO:0007669"/>
    <property type="project" value="UniProtKB-KW"/>
</dbReference>
<dbReference type="STRING" id="933801.Ahos_0235"/>
<dbReference type="EMBL" id="CP002535">
    <property type="protein sequence ID" value="AEE93127.1"/>
    <property type="molecule type" value="Genomic_DNA"/>
</dbReference>
<dbReference type="KEGG" id="aho:Ahos_0235"/>
<dbReference type="PANTHER" id="PTHR43598">
    <property type="entry name" value="TUNGSTEN-CONTAINING FORMYLMETHANOFURAN DEHYDROGENASE 2 SUBUNIT B"/>
    <property type="match status" value="1"/>
</dbReference>
<dbReference type="Gene3D" id="3.40.228.10">
    <property type="entry name" value="Dimethylsulfoxide Reductase, domain 2"/>
    <property type="match status" value="1"/>
</dbReference>
<keyword evidence="4" id="KW-0408">Iron</keyword>
<evidence type="ECO:0000256" key="1">
    <source>
        <dbReference type="ARBA" id="ARBA00001966"/>
    </source>
</evidence>
<evidence type="ECO:0000256" key="4">
    <source>
        <dbReference type="ARBA" id="ARBA00022485"/>
    </source>
</evidence>
<comment type="similarity">
    <text evidence="3">Belongs to the prokaryotic molybdopterin-containing oxidoreductase family.</text>
</comment>
<dbReference type="OrthoDB" id="23466at2157"/>
<keyword evidence="4" id="KW-0479">Metal-binding</keyword>
<reference key="2">
    <citation type="journal article" date="2011" name="Extremophiles">
        <title>Genomic analyses of Acidianus hospitalis W1 a host for studying crenarchaeal virus and plasmid life cycles.</title>
        <authorList>
            <person name="You X.Y."/>
            <person name="Liu C."/>
            <person name="Wang S.Y."/>
            <person name="Jiang C.Y."/>
            <person name="Shah S.A."/>
            <person name="Prangishvili D."/>
            <person name="Liu S.J."/>
            <person name="Garrett R.A."/>
        </authorList>
    </citation>
    <scope>NUCLEOTIDE SEQUENCE</scope>
    <source>
        <strain>W1</strain>
    </source>
</reference>
<evidence type="ECO:0000259" key="6">
    <source>
        <dbReference type="Pfam" id="PF01568"/>
    </source>
</evidence>
<dbReference type="InterPro" id="IPR009010">
    <property type="entry name" value="Asp_de-COase-like_dom_sf"/>
</dbReference>
<keyword evidence="5" id="KW-0560">Oxidoreductase</keyword>
<dbReference type="SUPFAM" id="SSF50692">
    <property type="entry name" value="ADC-like"/>
    <property type="match status" value="1"/>
</dbReference>
<dbReference type="InterPro" id="IPR006311">
    <property type="entry name" value="TAT_signal"/>
</dbReference>
<dbReference type="RefSeq" id="WP_013775044.1">
    <property type="nucleotide sequence ID" value="NC_015518.1"/>
</dbReference>
<evidence type="ECO:0000256" key="5">
    <source>
        <dbReference type="ARBA" id="ARBA00023002"/>
    </source>
</evidence>
<proteinExistence type="inferred from homology"/>
<dbReference type="GeneID" id="10599675"/>
<evidence type="ECO:0000313" key="7">
    <source>
        <dbReference type="EMBL" id="AEE93127.1"/>
    </source>
</evidence>
<dbReference type="AlphaFoldDB" id="F4B4W2"/>
<accession>F4B4W2</accession>
<sequence length="1234" mass="138902">MLKLNRRDFLKLSGITALGASLAYLSSKGSFINKLFTESQTNQETALEDQDVIAFTTCYMCLGRCTMQYQITANNLIRYAGGDVVGRVNNGATCPIGPTAAMHYLSPARMKYPLLRPPTAERGTGQFIRISWEDLYDILLNGDNAAFLQERGWKYGFIGLKQIYQCCPEQFVMVTGRDQYNPTENRYFAAMFGTPNEYEHGGFCAANVAIGAVYVAGSTYWEYGYFDDHHAKVLILAGATQDHFPTGFRRRITMVKERGGTIVLFQPDRQPNLGPISNIWVPIRPGYDGLLISSIIHELLRLHKQGMQQNPPMPYIDEEYLKWYSNAPWLVITNPDGTIDPPTASNVGLFLRVTNKNGEWTPAVMGSDGNIYAFTDVPWQNNVEPMLEYEGDVTVPVAPGSTQTITVHVKSAFKLLEDQFLVDDYAPENVADKVGYPADQITALAQLLGDTAMRSPVIIEVPGGWVDYLGRTHNEYIGRPVATYIMRGISAHTNGFTTTRLFMLLEALLGAIDTPGGYRAKYPYPRPIPDGDFWPSYEATPDPRARITQADVQSGEIPATGPNGESYVGTLGGININERVYNDGTVVVLSANKVHYPAVITSTTNPFVYTPDQLVIDENGRPLLIDRGYSWEFPFAQHRSYNITMWDAGFQFPYPVKFLLWHITNPYWDNSYDIDKDMRLALMKNPDGTYVVPFIGIVDTFYGNSVPFVDIVLPDTTFLERYGEHSTLDRPITTPDIVADNIEHPILPPLFDSRPFSDVEIELGYLLGLSAFVNPDGSPKYPNGFGDFLWKWQISPGTGMLIAGRGADGTECCKGSPNPNQVKLYTYPGKVPAYQYGNQNIYPGLQEFPVTNGELPSFVPKGTQKIGHAEGEYELPLNIRYLRHVNMYYLQWAHSVGLIAYVKPIITQIYSEPIARFRLAAYGMWKGYNAYFYYMYLKTGNQQYLQLAQQNANVPNDTYGQYIAQIKKIAFWPIPKWYEPLSWTPDGANPQEYALLTEHRHVTPWFYHHWENHNPWLRPLLRYAPVFMSTEDCKKYGITDFDWVVFQSWTGETARLMVVCDETTRPGVVWYWKARNIRPGVLAIPPNSPEATISSMFNDVYSIVMPPSMGGASPTDYNNLNKAALIGTQGPNPALLNFDPHTGKTSWGDLRLKIVAVLGKGNYTVSYGLSDPYSLAVASAPFNPPPNLPYLQYNAYKTPDEMGLNWYAVNQTYYQWQQQKQVIRPLSQQSSSSS</sequence>
<protein>
    <submittedName>
        <fullName evidence="7">Molybdopterin-Binding domain of MopB superfamily</fullName>
    </submittedName>
</protein>
<dbReference type="Gene3D" id="3.30.200.210">
    <property type="match status" value="1"/>
</dbReference>
<dbReference type="HOGENOM" id="CLU_252241_0_0_2"/>
<name>F4B4W2_ACIHW</name>
<gene>
    <name evidence="7" type="ordered locus">Ahos_0235</name>
</gene>
<evidence type="ECO:0000256" key="2">
    <source>
        <dbReference type="ARBA" id="ARBA00004196"/>
    </source>
</evidence>
<dbReference type="eggNOG" id="arCOG01496">
    <property type="taxonomic scope" value="Archaea"/>
</dbReference>
<dbReference type="Gene3D" id="3.40.50.740">
    <property type="match status" value="1"/>
</dbReference>
<keyword evidence="4" id="KW-0411">Iron-sulfur</keyword>
<dbReference type="Pfam" id="PF01568">
    <property type="entry name" value="Molydop_binding"/>
    <property type="match status" value="1"/>
</dbReference>
<dbReference type="GO" id="GO:0043546">
    <property type="term" value="F:molybdopterin cofactor binding"/>
    <property type="evidence" value="ECO:0007669"/>
    <property type="project" value="InterPro"/>
</dbReference>
<comment type="subcellular location">
    <subcellularLocation>
        <location evidence="2">Cell envelope</location>
    </subcellularLocation>
</comment>
<dbReference type="PANTHER" id="PTHR43598:SF5">
    <property type="entry name" value="DMSO REDUCTASE CHAIN A"/>
    <property type="match status" value="1"/>
</dbReference>
<dbReference type="Gene3D" id="2.40.40.20">
    <property type="match status" value="1"/>
</dbReference>
<comment type="cofactor">
    <cofactor evidence="1">
        <name>[4Fe-4S] cluster</name>
        <dbReference type="ChEBI" id="CHEBI:49883"/>
    </cofactor>
</comment>
<feature type="domain" description="Molybdopterin dinucleotide-binding" evidence="6">
    <location>
        <begin position="1003"/>
        <end position="1071"/>
    </location>
</feature>
<organism evidence="7 8">
    <name type="scientific">Acidianus hospitalis (strain W1)</name>
    <dbReference type="NCBI Taxonomy" id="933801"/>
    <lineage>
        <taxon>Archaea</taxon>
        <taxon>Thermoproteota</taxon>
        <taxon>Thermoprotei</taxon>
        <taxon>Sulfolobales</taxon>
        <taxon>Sulfolobaceae</taxon>
        <taxon>Acidianus</taxon>
    </lineage>
</organism>
<keyword evidence="4" id="KW-0004">4Fe-4S</keyword>
<reference evidence="7 8" key="1">
    <citation type="journal article" date="2011" name="Extremophiles">
        <title>Genomic analysis of Acidianus hospitalis W1 a host for studying crenarchaeal virus and plasmid life cycles.</title>
        <authorList>
            <person name="You X.Y."/>
            <person name="Liu C."/>
            <person name="Wang S.Y."/>
            <person name="Jiang C.Y."/>
            <person name="Shah S.A."/>
            <person name="Prangishvili D."/>
            <person name="She Q."/>
            <person name="Liu S.J."/>
            <person name="Garrett R.A."/>
        </authorList>
    </citation>
    <scope>NUCLEOTIDE SEQUENCE [LARGE SCALE GENOMIC DNA]</scope>
    <source>
        <strain evidence="7 8">W1</strain>
    </source>
</reference>
<evidence type="ECO:0000313" key="8">
    <source>
        <dbReference type="Proteomes" id="UP000008458"/>
    </source>
</evidence>
<dbReference type="Proteomes" id="UP000008458">
    <property type="component" value="Chromosome"/>
</dbReference>
<evidence type="ECO:0000256" key="3">
    <source>
        <dbReference type="ARBA" id="ARBA00010312"/>
    </source>
</evidence>
<dbReference type="GO" id="GO:0016491">
    <property type="term" value="F:oxidoreductase activity"/>
    <property type="evidence" value="ECO:0007669"/>
    <property type="project" value="UniProtKB-KW"/>
</dbReference>
<dbReference type="PROSITE" id="PS51318">
    <property type="entry name" value="TAT"/>
    <property type="match status" value="1"/>
</dbReference>